<dbReference type="PANTHER" id="PTHR46978:SF1">
    <property type="entry name" value="ZINC KNUCKLE (CCHC-TYPE) FAMILY PROTEIN"/>
    <property type="match status" value="1"/>
</dbReference>
<feature type="domain" description="CCHC-type" evidence="3">
    <location>
        <begin position="267"/>
        <end position="280"/>
    </location>
</feature>
<evidence type="ECO:0000256" key="1">
    <source>
        <dbReference type="PROSITE-ProRule" id="PRU00047"/>
    </source>
</evidence>
<feature type="region of interest" description="Disordered" evidence="2">
    <location>
        <begin position="346"/>
        <end position="372"/>
    </location>
</feature>
<keyword evidence="1" id="KW-0479">Metal-binding</keyword>
<dbReference type="SMART" id="SM00343">
    <property type="entry name" value="ZnF_C2HC"/>
    <property type="match status" value="5"/>
</dbReference>
<feature type="compositionally biased region" description="Basic residues" evidence="2">
    <location>
        <begin position="363"/>
        <end position="372"/>
    </location>
</feature>
<protein>
    <recommendedName>
        <fullName evidence="3">CCHC-type domain-containing protein</fullName>
    </recommendedName>
</protein>
<dbReference type="InterPro" id="IPR036875">
    <property type="entry name" value="Znf_CCHC_sf"/>
</dbReference>
<evidence type="ECO:0000259" key="3">
    <source>
        <dbReference type="PROSITE" id="PS50158"/>
    </source>
</evidence>
<dbReference type="PANTHER" id="PTHR46978">
    <property type="entry name" value="ZINC KNUCKLE (CCHC-TYPE) FAMILY PROTEIN"/>
    <property type="match status" value="1"/>
</dbReference>
<dbReference type="SUPFAM" id="SSF57756">
    <property type="entry name" value="Retrovirus zinc finger-like domains"/>
    <property type="match status" value="2"/>
</dbReference>
<proteinExistence type="predicted"/>
<dbReference type="InterPro" id="IPR001878">
    <property type="entry name" value="Znf_CCHC"/>
</dbReference>
<keyword evidence="1" id="KW-0863">Zinc-finger</keyword>
<evidence type="ECO:0000313" key="5">
    <source>
        <dbReference type="Proteomes" id="UP001358586"/>
    </source>
</evidence>
<sequence>MVLSRRDNEEAKQDLSLKIVEKALLVKAAIGGEEAALDLESKKIVKRKQKKTKIEKITITENGEKAEMIEKVQKVEEAMMAKATEAIESLDPNTWGSRYFHPPDGGWETCYNCGEEGHIAVNCKSASTWKKPCFVCGSLDHGARQCSKNCFICKKCGHHHVKGCPDKYKSSSNPGNICLRCGVSGYDMFSCRNDYSQDDIKEIQCYICKSFGHICCINFVDTSPREVSCYRCGQLGHTGLNSIFMQSYGGSLGETKETTDNRSPSLCYKCGEGGHFAHECTTGTASSSLYYKCGGGHFARQCTTGAASSLCYKCGEGEHSIHECSSAMVGKRNRESSTPNLRSRLENKDLLGYKSVPHDNGKSRCKRRKNPV</sequence>
<accession>A0ABR0MDH0</accession>
<dbReference type="Gene3D" id="4.10.60.10">
    <property type="entry name" value="Zinc finger, CCHC-type"/>
    <property type="match status" value="4"/>
</dbReference>
<keyword evidence="5" id="KW-1185">Reference proteome</keyword>
<feature type="domain" description="CCHC-type" evidence="3">
    <location>
        <begin position="110"/>
        <end position="125"/>
    </location>
</feature>
<dbReference type="Pfam" id="PF00098">
    <property type="entry name" value="zf-CCHC"/>
    <property type="match status" value="2"/>
</dbReference>
<dbReference type="PROSITE" id="PS50158">
    <property type="entry name" value="ZF_CCHC"/>
    <property type="match status" value="2"/>
</dbReference>
<organism evidence="4 5">
    <name type="scientific">Gossypium arboreum</name>
    <name type="common">Tree cotton</name>
    <name type="synonym">Gossypium nanking</name>
    <dbReference type="NCBI Taxonomy" id="29729"/>
    <lineage>
        <taxon>Eukaryota</taxon>
        <taxon>Viridiplantae</taxon>
        <taxon>Streptophyta</taxon>
        <taxon>Embryophyta</taxon>
        <taxon>Tracheophyta</taxon>
        <taxon>Spermatophyta</taxon>
        <taxon>Magnoliopsida</taxon>
        <taxon>eudicotyledons</taxon>
        <taxon>Gunneridae</taxon>
        <taxon>Pentapetalae</taxon>
        <taxon>rosids</taxon>
        <taxon>malvids</taxon>
        <taxon>Malvales</taxon>
        <taxon>Malvaceae</taxon>
        <taxon>Malvoideae</taxon>
        <taxon>Gossypium</taxon>
    </lineage>
</organism>
<dbReference type="Proteomes" id="UP001358586">
    <property type="component" value="Chromosome 13"/>
</dbReference>
<comment type="caution">
    <text evidence="4">The sequence shown here is derived from an EMBL/GenBank/DDBJ whole genome shotgun (WGS) entry which is preliminary data.</text>
</comment>
<gene>
    <name evidence="4" type="ORF">PVK06_047493</name>
</gene>
<name>A0ABR0MDH0_GOSAR</name>
<feature type="compositionally biased region" description="Basic and acidic residues" evidence="2">
    <location>
        <begin position="346"/>
        <end position="362"/>
    </location>
</feature>
<reference evidence="4 5" key="1">
    <citation type="submission" date="2023-03" db="EMBL/GenBank/DDBJ databases">
        <title>WGS of Gossypium arboreum.</title>
        <authorList>
            <person name="Yu D."/>
        </authorList>
    </citation>
    <scope>NUCLEOTIDE SEQUENCE [LARGE SCALE GENOMIC DNA]</scope>
    <source>
        <tissue evidence="4">Leaf</tissue>
    </source>
</reference>
<dbReference type="EMBL" id="JARKNE010000013">
    <property type="protein sequence ID" value="KAK5771299.1"/>
    <property type="molecule type" value="Genomic_DNA"/>
</dbReference>
<evidence type="ECO:0000256" key="2">
    <source>
        <dbReference type="SAM" id="MobiDB-lite"/>
    </source>
</evidence>
<evidence type="ECO:0000313" key="4">
    <source>
        <dbReference type="EMBL" id="KAK5771299.1"/>
    </source>
</evidence>
<keyword evidence="1" id="KW-0862">Zinc</keyword>